<dbReference type="SUPFAM" id="SSF109905">
    <property type="entry name" value="Surp module (SWAP domain)"/>
    <property type="match status" value="1"/>
</dbReference>
<evidence type="ECO:0000313" key="5">
    <source>
        <dbReference type="Proteomes" id="UP000095767"/>
    </source>
</evidence>
<dbReference type="OrthoDB" id="447637at2759"/>
<reference evidence="4 5" key="1">
    <citation type="submission" date="2016-09" db="EMBL/GenBank/DDBJ databases">
        <title>The draft genome of Dichanthelium oligosanthes: A C3 panicoid grass species.</title>
        <authorList>
            <person name="Studer A.J."/>
            <person name="Schnable J.C."/>
            <person name="Brutnell T.P."/>
        </authorList>
    </citation>
    <scope>NUCLEOTIDE SEQUENCE [LARGE SCALE GENOMIC DNA]</scope>
    <source>
        <strain evidence="5">cv. Kellogg 1175</strain>
        <tissue evidence="4">Leaf</tissue>
    </source>
</reference>
<protein>
    <submittedName>
        <fullName evidence="4">Putative splicing factor 3A subunit 1</fullName>
    </submittedName>
</protein>
<dbReference type="InterPro" id="IPR000061">
    <property type="entry name" value="Surp"/>
</dbReference>
<dbReference type="SMART" id="SM00648">
    <property type="entry name" value="SWAP"/>
    <property type="match status" value="1"/>
</dbReference>
<dbReference type="InterPro" id="IPR035967">
    <property type="entry name" value="SWAP/Surp_sf"/>
</dbReference>
<evidence type="ECO:0000256" key="1">
    <source>
        <dbReference type="ARBA" id="ARBA00022664"/>
    </source>
</evidence>
<organism evidence="4 5">
    <name type="scientific">Dichanthelium oligosanthes</name>
    <dbReference type="NCBI Taxonomy" id="888268"/>
    <lineage>
        <taxon>Eukaryota</taxon>
        <taxon>Viridiplantae</taxon>
        <taxon>Streptophyta</taxon>
        <taxon>Embryophyta</taxon>
        <taxon>Tracheophyta</taxon>
        <taxon>Spermatophyta</taxon>
        <taxon>Magnoliopsida</taxon>
        <taxon>Liliopsida</taxon>
        <taxon>Poales</taxon>
        <taxon>Poaceae</taxon>
        <taxon>PACMAD clade</taxon>
        <taxon>Panicoideae</taxon>
        <taxon>Panicodae</taxon>
        <taxon>Paniceae</taxon>
        <taxon>Dichantheliinae</taxon>
        <taxon>Dichanthelium</taxon>
    </lineage>
</organism>
<dbReference type="GO" id="GO:0005686">
    <property type="term" value="C:U2 snRNP"/>
    <property type="evidence" value="ECO:0007669"/>
    <property type="project" value="TreeGrafter"/>
</dbReference>
<dbReference type="GO" id="GO:0000381">
    <property type="term" value="P:regulation of alternative mRNA splicing, via spliceosome"/>
    <property type="evidence" value="ECO:0007669"/>
    <property type="project" value="TreeGrafter"/>
</dbReference>
<sequence length="155" mass="17116">MKQSRRYNPNRLEPNPAQKNPPPVSDLLPPSDLYPPKPQSPSPARRRHGKPILTLPAPVGNIGDDDHQHQAPPPPPPPSAKADPPATVATHTRTIGIIHPPPDIRVIIEKTATFVAKNGPEFERRIISLNQGNAKFNFLQPSDPYHAYYQHRVAG</sequence>
<dbReference type="InterPro" id="IPR045146">
    <property type="entry name" value="SF3A1"/>
</dbReference>
<dbReference type="AlphaFoldDB" id="A0A1E5UK60"/>
<dbReference type="FunFam" id="1.10.10.790:FF:000002">
    <property type="entry name" value="Splicing factor 3A subunit 1"/>
    <property type="match status" value="1"/>
</dbReference>
<evidence type="ECO:0000256" key="2">
    <source>
        <dbReference type="SAM" id="MobiDB-lite"/>
    </source>
</evidence>
<dbReference type="PROSITE" id="PS50128">
    <property type="entry name" value="SURP"/>
    <property type="match status" value="1"/>
</dbReference>
<proteinExistence type="predicted"/>
<dbReference type="GO" id="GO:0003723">
    <property type="term" value="F:RNA binding"/>
    <property type="evidence" value="ECO:0007669"/>
    <property type="project" value="InterPro"/>
</dbReference>
<comment type="caution">
    <text evidence="4">The sequence shown here is derived from an EMBL/GenBank/DDBJ whole genome shotgun (WGS) entry which is preliminary data.</text>
</comment>
<gene>
    <name evidence="4" type="ORF">BAE44_0025720</name>
</gene>
<evidence type="ECO:0000259" key="3">
    <source>
        <dbReference type="PROSITE" id="PS50128"/>
    </source>
</evidence>
<dbReference type="PANTHER" id="PTHR15316">
    <property type="entry name" value="SPLICEOSOME ASSOCIATED PROTEIN 114/SWAP SPLICING FACTOR-RELATED"/>
    <property type="match status" value="1"/>
</dbReference>
<dbReference type="GO" id="GO:0045292">
    <property type="term" value="P:mRNA cis splicing, via spliceosome"/>
    <property type="evidence" value="ECO:0007669"/>
    <property type="project" value="InterPro"/>
</dbReference>
<dbReference type="Pfam" id="PF01805">
    <property type="entry name" value="Surp"/>
    <property type="match status" value="1"/>
</dbReference>
<feature type="domain" description="SURP motif" evidence="3">
    <location>
        <begin position="107"/>
        <end position="149"/>
    </location>
</feature>
<dbReference type="PANTHER" id="PTHR15316:SF1">
    <property type="entry name" value="SPLICING FACTOR 3A SUBUNIT 1"/>
    <property type="match status" value="1"/>
</dbReference>
<keyword evidence="5" id="KW-1185">Reference proteome</keyword>
<dbReference type="Gene3D" id="1.10.10.790">
    <property type="entry name" value="Surp module"/>
    <property type="match status" value="1"/>
</dbReference>
<feature type="region of interest" description="Disordered" evidence="2">
    <location>
        <begin position="1"/>
        <end position="97"/>
    </location>
</feature>
<dbReference type="Proteomes" id="UP000095767">
    <property type="component" value="Unassembled WGS sequence"/>
</dbReference>
<evidence type="ECO:0000313" key="4">
    <source>
        <dbReference type="EMBL" id="OEL13259.1"/>
    </source>
</evidence>
<dbReference type="STRING" id="888268.A0A1E5UK60"/>
<dbReference type="EMBL" id="LWDX02073967">
    <property type="protein sequence ID" value="OEL13259.1"/>
    <property type="molecule type" value="Genomic_DNA"/>
</dbReference>
<name>A0A1E5UK60_9POAL</name>
<keyword evidence="1" id="KW-0507">mRNA processing</keyword>
<accession>A0A1E5UK60</accession>
<dbReference type="GO" id="GO:0071013">
    <property type="term" value="C:catalytic step 2 spliceosome"/>
    <property type="evidence" value="ECO:0007669"/>
    <property type="project" value="TreeGrafter"/>
</dbReference>
<dbReference type="GO" id="GO:0071004">
    <property type="term" value="C:U2-type prespliceosome"/>
    <property type="evidence" value="ECO:0007669"/>
    <property type="project" value="TreeGrafter"/>
</dbReference>
<feature type="compositionally biased region" description="Pro residues" evidence="2">
    <location>
        <begin position="32"/>
        <end position="41"/>
    </location>
</feature>